<feature type="region of interest" description="Disordered" evidence="1">
    <location>
        <begin position="34"/>
        <end position="106"/>
    </location>
</feature>
<dbReference type="RefSeq" id="XP_064724280.1">
    <property type="nucleotide sequence ID" value="XM_064868208.1"/>
</dbReference>
<feature type="compositionally biased region" description="Basic and acidic residues" evidence="1">
    <location>
        <begin position="88"/>
        <end position="106"/>
    </location>
</feature>
<feature type="compositionally biased region" description="Low complexity" evidence="1">
    <location>
        <begin position="47"/>
        <end position="67"/>
    </location>
</feature>
<keyword evidence="3" id="KW-1185">Reference proteome</keyword>
<gene>
    <name evidence="2" type="ORF">IAS62_006425</name>
</gene>
<name>A0ABZ2B5R7_9TREE</name>
<evidence type="ECO:0000256" key="1">
    <source>
        <dbReference type="SAM" id="MobiDB-lite"/>
    </source>
</evidence>
<proteinExistence type="predicted"/>
<dbReference type="Proteomes" id="UP001432216">
    <property type="component" value="Chromosome 13"/>
</dbReference>
<reference evidence="2 3" key="1">
    <citation type="submission" date="2024-01" db="EMBL/GenBank/DDBJ databases">
        <title>Comparative genomics of Cryptococcus and Kwoniella reveals pathogenesis evolution and contrasting modes of karyotype evolution via chromosome fusion or intercentromeric recombination.</title>
        <authorList>
            <person name="Coelho M.A."/>
            <person name="David-Palma M."/>
            <person name="Shea T."/>
            <person name="Bowers K."/>
            <person name="McGinley-Smith S."/>
            <person name="Mohammad A.W."/>
            <person name="Gnirke A."/>
            <person name="Yurkov A.M."/>
            <person name="Nowrousian M."/>
            <person name="Sun S."/>
            <person name="Cuomo C.A."/>
            <person name="Heitman J."/>
        </authorList>
    </citation>
    <scope>NUCLEOTIDE SEQUENCE [LARGE SCALE GENOMIC DNA]</scope>
    <source>
        <strain evidence="2 3">7685027</strain>
    </source>
</reference>
<dbReference type="GeneID" id="89993193"/>
<protein>
    <submittedName>
        <fullName evidence="2">Uncharacterized protein</fullName>
    </submittedName>
</protein>
<evidence type="ECO:0000313" key="2">
    <source>
        <dbReference type="EMBL" id="WVO25041.1"/>
    </source>
</evidence>
<sequence length="409" mass="45254">MPALPQEQLFVSRLTSEKEDDTWLRPLWEYSFPPMADEKQPAKEGTGQASQQPQISSPGPSSVGNVSLRTKGISGLASKKRRRSKGAAAREGERSNRRRGENKEKRIMERCRGAPSWLAGKINTIHPPPSSSFPSLSTPVIYPSQIPTPSSAHWAATRLLPAQQPYNHVNPYARRGSMPHSFTQSTQGLNGPAENVNYLGVKISDDTTKRRASEPCNSMLDGTPLMFESNCNTSWSHISMGLMGTQSMGRNRGTSQDGSADGDWAGGNQEVWANGMDRSRSPPTVTESQQLEGSYLAWLPMNKNPANSQDDTIHSFDCLTPSSGRTDFPVLTHIPSYPSPLVAPFNSAPTYMIEPMNIDLYFSGFSSEHRFAHGQLDLTHFSKLHESEPYPSYFHDMDAFSHPQTDRAR</sequence>
<evidence type="ECO:0000313" key="3">
    <source>
        <dbReference type="Proteomes" id="UP001432216"/>
    </source>
</evidence>
<accession>A0ABZ2B5R7</accession>
<dbReference type="EMBL" id="CP143818">
    <property type="protein sequence ID" value="WVO25041.1"/>
    <property type="molecule type" value="Genomic_DNA"/>
</dbReference>
<organism evidence="2 3">
    <name type="scientific">Cryptococcus decagattii</name>
    <dbReference type="NCBI Taxonomy" id="1859122"/>
    <lineage>
        <taxon>Eukaryota</taxon>
        <taxon>Fungi</taxon>
        <taxon>Dikarya</taxon>
        <taxon>Basidiomycota</taxon>
        <taxon>Agaricomycotina</taxon>
        <taxon>Tremellomycetes</taxon>
        <taxon>Tremellales</taxon>
        <taxon>Cryptococcaceae</taxon>
        <taxon>Cryptococcus</taxon>
        <taxon>Cryptococcus gattii species complex</taxon>
    </lineage>
</organism>